<evidence type="ECO:0000313" key="6">
    <source>
        <dbReference type="EMBL" id="MEJ5905613.1"/>
    </source>
</evidence>
<evidence type="ECO:0000259" key="4">
    <source>
        <dbReference type="PROSITE" id="PS51077"/>
    </source>
</evidence>
<dbReference type="InterPro" id="IPR029016">
    <property type="entry name" value="GAF-like_dom_sf"/>
</dbReference>
<comment type="caution">
    <text evidence="6">The sequence shown here is derived from an EMBL/GenBank/DDBJ whole genome shotgun (WGS) entry which is preliminary data.</text>
</comment>
<feature type="domain" description="IclR-ED" evidence="5">
    <location>
        <begin position="72"/>
        <end position="259"/>
    </location>
</feature>
<gene>
    <name evidence="6" type="ORF">V7V80_13065</name>
</gene>
<name>A0ABU8R6V6_9PSED</name>
<evidence type="ECO:0000259" key="5">
    <source>
        <dbReference type="PROSITE" id="PS51078"/>
    </source>
</evidence>
<dbReference type="InterPro" id="IPR005471">
    <property type="entry name" value="Tscrpt_reg_IclR_N"/>
</dbReference>
<dbReference type="PANTHER" id="PTHR30136:SF23">
    <property type="entry name" value="DNA-BINDING TRANSCRIPTIONAL ACTIVATOR MHPR"/>
    <property type="match status" value="1"/>
</dbReference>
<dbReference type="InterPro" id="IPR036390">
    <property type="entry name" value="WH_DNA-bd_sf"/>
</dbReference>
<dbReference type="PROSITE" id="PS51078">
    <property type="entry name" value="ICLR_ED"/>
    <property type="match status" value="1"/>
</dbReference>
<sequence length="262" mass="29402">MESLKEEVPIRAVSRSLHVLQLINQYGQLSMMEISRLSQLPYPTTSRIVQTLVHEGMIECETSRKRYQPTELTRTLSASYEDHGSLRQIAKPYLLELTERFNWPFIISCQAGGSVEIQDSTYGTVSTAFNNYHPGYRIPLLECAAGHAYLAFVDTPTRDCLLRGLEQKGNRHPALKAFQEGRYPERIREFGFATYDRTMCTANPGKTSAISVPLSQDGHRVAQLSISYISSAMNLADAVRRFATPLRDTAALIESAMQGLVH</sequence>
<dbReference type="Gene3D" id="1.10.10.10">
    <property type="entry name" value="Winged helix-like DNA-binding domain superfamily/Winged helix DNA-binding domain"/>
    <property type="match status" value="1"/>
</dbReference>
<keyword evidence="1" id="KW-0805">Transcription regulation</keyword>
<dbReference type="Pfam" id="PF09339">
    <property type="entry name" value="HTH_IclR"/>
    <property type="match status" value="1"/>
</dbReference>
<reference evidence="6 7" key="1">
    <citation type="submission" date="2024-02" db="EMBL/GenBank/DDBJ databases">
        <title>Identification of pathogenicity and growth-promoting functions of Pseudomonas putida variants.</title>
        <authorList>
            <person name="Sun J."/>
        </authorList>
    </citation>
    <scope>NUCLEOTIDE SEQUENCE [LARGE SCALE GENOMIC DNA]</scope>
    <source>
        <strain evidence="6 7">A04</strain>
    </source>
</reference>
<keyword evidence="7" id="KW-1185">Reference proteome</keyword>
<organism evidence="6 7">
    <name type="scientific">Pseudomonas kermanshahensis</name>
    <dbReference type="NCBI Taxonomy" id="2745482"/>
    <lineage>
        <taxon>Bacteria</taxon>
        <taxon>Pseudomonadati</taxon>
        <taxon>Pseudomonadota</taxon>
        <taxon>Gammaproteobacteria</taxon>
        <taxon>Pseudomonadales</taxon>
        <taxon>Pseudomonadaceae</taxon>
        <taxon>Pseudomonas</taxon>
    </lineage>
</organism>
<dbReference type="InterPro" id="IPR036388">
    <property type="entry name" value="WH-like_DNA-bd_sf"/>
</dbReference>
<protein>
    <submittedName>
        <fullName evidence="6">Helix-turn-helix domain-containing protein</fullName>
    </submittedName>
</protein>
<dbReference type="PANTHER" id="PTHR30136">
    <property type="entry name" value="HELIX-TURN-HELIX TRANSCRIPTIONAL REGULATOR, ICLR FAMILY"/>
    <property type="match status" value="1"/>
</dbReference>
<evidence type="ECO:0000313" key="7">
    <source>
        <dbReference type="Proteomes" id="UP001377692"/>
    </source>
</evidence>
<dbReference type="Proteomes" id="UP001377692">
    <property type="component" value="Unassembled WGS sequence"/>
</dbReference>
<dbReference type="Gene3D" id="3.30.450.40">
    <property type="match status" value="1"/>
</dbReference>
<accession>A0ABU8R6V6</accession>
<keyword evidence="3" id="KW-0804">Transcription</keyword>
<keyword evidence="2" id="KW-0238">DNA-binding</keyword>
<feature type="domain" description="HTH iclR-type" evidence="4">
    <location>
        <begin position="10"/>
        <end position="71"/>
    </location>
</feature>
<dbReference type="InterPro" id="IPR014757">
    <property type="entry name" value="Tscrpt_reg_IclR_C"/>
</dbReference>
<evidence type="ECO:0000256" key="2">
    <source>
        <dbReference type="ARBA" id="ARBA00023125"/>
    </source>
</evidence>
<dbReference type="SUPFAM" id="SSF46785">
    <property type="entry name" value="Winged helix' DNA-binding domain"/>
    <property type="match status" value="1"/>
</dbReference>
<dbReference type="SMART" id="SM00346">
    <property type="entry name" value="HTH_ICLR"/>
    <property type="match status" value="1"/>
</dbReference>
<evidence type="ECO:0000256" key="1">
    <source>
        <dbReference type="ARBA" id="ARBA00023015"/>
    </source>
</evidence>
<evidence type="ECO:0000256" key="3">
    <source>
        <dbReference type="ARBA" id="ARBA00023163"/>
    </source>
</evidence>
<dbReference type="EMBL" id="JBBHLD010000009">
    <property type="protein sequence ID" value="MEJ5905613.1"/>
    <property type="molecule type" value="Genomic_DNA"/>
</dbReference>
<dbReference type="InterPro" id="IPR050707">
    <property type="entry name" value="HTH_MetabolicPath_Reg"/>
</dbReference>
<proteinExistence type="predicted"/>
<dbReference type="RefSeq" id="WP_060485219.1">
    <property type="nucleotide sequence ID" value="NZ_JBBHLD010000009.1"/>
</dbReference>
<dbReference type="SUPFAM" id="SSF55781">
    <property type="entry name" value="GAF domain-like"/>
    <property type="match status" value="1"/>
</dbReference>
<dbReference type="PROSITE" id="PS51077">
    <property type="entry name" value="HTH_ICLR"/>
    <property type="match status" value="1"/>
</dbReference>